<gene>
    <name evidence="2" type="ORF">NP493_181g06054</name>
</gene>
<keyword evidence="3" id="KW-1185">Reference proteome</keyword>
<dbReference type="PANTHER" id="PTHR13802">
    <property type="entry name" value="MUCIN 4-RELATED"/>
    <property type="match status" value="1"/>
</dbReference>
<evidence type="ECO:0000313" key="2">
    <source>
        <dbReference type="EMBL" id="KAK2187007.1"/>
    </source>
</evidence>
<dbReference type="PANTHER" id="PTHR13802:SF59">
    <property type="entry name" value="SUSHI DOMAIN-CONTAINING PROTEIN 2"/>
    <property type="match status" value="1"/>
</dbReference>
<evidence type="ECO:0000313" key="3">
    <source>
        <dbReference type="Proteomes" id="UP001209878"/>
    </source>
</evidence>
<dbReference type="InterPro" id="IPR001846">
    <property type="entry name" value="VWF_type-D"/>
</dbReference>
<name>A0AAD9UEZ7_RIDPI</name>
<organism evidence="2 3">
    <name type="scientific">Ridgeia piscesae</name>
    <name type="common">Tubeworm</name>
    <dbReference type="NCBI Taxonomy" id="27915"/>
    <lineage>
        <taxon>Eukaryota</taxon>
        <taxon>Metazoa</taxon>
        <taxon>Spiralia</taxon>
        <taxon>Lophotrochozoa</taxon>
        <taxon>Annelida</taxon>
        <taxon>Polychaeta</taxon>
        <taxon>Sedentaria</taxon>
        <taxon>Canalipalpata</taxon>
        <taxon>Sabellida</taxon>
        <taxon>Siboglinidae</taxon>
        <taxon>Ridgeia</taxon>
    </lineage>
</organism>
<dbReference type="InterPro" id="IPR051495">
    <property type="entry name" value="Epithelial_Barrier/Signaling"/>
</dbReference>
<dbReference type="PROSITE" id="PS00022">
    <property type="entry name" value="EGF_1"/>
    <property type="match status" value="1"/>
</dbReference>
<comment type="caution">
    <text evidence="2">The sequence shown here is derived from an EMBL/GenBank/DDBJ whole genome shotgun (WGS) entry which is preliminary data.</text>
</comment>
<proteinExistence type="predicted"/>
<sequence>MQAGGSCDCRCRCDDGVSSDTIAADGSCPCSCTCKNGEMSRIGRNGRCQCRKDICPRCPSGELAEWRGNVCQCPEACGTSPTCPAGRRGPTCEQPDCFPYQDCSGHGVCRKGAECHAACQCNRRWQGSGCETPTPRWMWGDPHLETIDGLKFDYFGIGEFWDCKSEENDFGCQVRYFYYKQTSLTGAVAVKAGLSVVTITTPTIAQPDDVPTVRVDGTEQDTLTATRRWLGNDSVLLDILPGNTTSGGNSGTMISLQFRSGASVTVATSYSSTMKRMFLNIGFTPAASFFNNTSGLCGNMDDDPNNDLTGPNGTMYNSTDLFAESWRISTRRTDGGLYGSWSWTESNFHELDVMDASYTNPSYQPVYTLDGYSSNVINAGTKINRDY</sequence>
<dbReference type="Proteomes" id="UP001209878">
    <property type="component" value="Unassembled WGS sequence"/>
</dbReference>
<protein>
    <recommendedName>
        <fullName evidence="1">VWFD domain-containing protein</fullName>
    </recommendedName>
</protein>
<dbReference type="EMBL" id="JAODUO010000181">
    <property type="protein sequence ID" value="KAK2187007.1"/>
    <property type="molecule type" value="Genomic_DNA"/>
</dbReference>
<dbReference type="SMART" id="SM00216">
    <property type="entry name" value="VWD"/>
    <property type="match status" value="1"/>
</dbReference>
<dbReference type="AlphaFoldDB" id="A0AAD9UEZ7"/>
<reference evidence="2" key="1">
    <citation type="journal article" date="2023" name="Mol. Biol. Evol.">
        <title>Third-Generation Sequencing Reveals the Adaptive Role of the Epigenome in Three Deep-Sea Polychaetes.</title>
        <authorList>
            <person name="Perez M."/>
            <person name="Aroh O."/>
            <person name="Sun Y."/>
            <person name="Lan Y."/>
            <person name="Juniper S.K."/>
            <person name="Young C.R."/>
            <person name="Angers B."/>
            <person name="Qian P.Y."/>
        </authorList>
    </citation>
    <scope>NUCLEOTIDE SEQUENCE</scope>
    <source>
        <strain evidence="2">R07B-5</strain>
    </source>
</reference>
<dbReference type="Pfam" id="PF00094">
    <property type="entry name" value="VWD"/>
    <property type="match status" value="1"/>
</dbReference>
<dbReference type="PROSITE" id="PS51233">
    <property type="entry name" value="VWFD"/>
    <property type="match status" value="1"/>
</dbReference>
<feature type="domain" description="VWFD" evidence="1">
    <location>
        <begin position="134"/>
        <end position="334"/>
    </location>
</feature>
<dbReference type="InterPro" id="IPR000742">
    <property type="entry name" value="EGF"/>
</dbReference>
<evidence type="ECO:0000259" key="1">
    <source>
        <dbReference type="PROSITE" id="PS51233"/>
    </source>
</evidence>
<accession>A0AAD9UEZ7</accession>